<dbReference type="SMART" id="SM00342">
    <property type="entry name" value="HTH_ARAC"/>
    <property type="match status" value="1"/>
</dbReference>
<keyword evidence="3" id="KW-0010">Activator</keyword>
<proteinExistence type="predicted"/>
<sequence>MVEQENVKESTHFFHLKEFNGLEMLRAKYHNQVFSRHVHEAFCIGVMEEGAQRFHRTGIEHIAPKGDIILINADEIHTGSSAVQTGWSYQAIYPSPELLCSLSRDFKYASGSIPWFPSAVVHDPGLSEQLLMTFNLLVQNGNTLLKETMLLSSLAWLIMRYGQTYITGPELSDAEKQIFVIKEYIDAYAENDISLNQLAEMTQLSPWHFLRQFKKIIGVTPHVYLILARLRMARRLLIEGNSILNVAIRCGFSDQSHFNRHFKNAVGITPGMFVRSLQKSY</sequence>
<dbReference type="Pfam" id="PF12833">
    <property type="entry name" value="HTH_18"/>
    <property type="match status" value="1"/>
</dbReference>
<name>A0A1I7G899_9GAMM</name>
<evidence type="ECO:0000256" key="5">
    <source>
        <dbReference type="ARBA" id="ARBA00044978"/>
    </source>
</evidence>
<dbReference type="PRINTS" id="PR00032">
    <property type="entry name" value="HTHARAC"/>
</dbReference>
<evidence type="ECO:0000256" key="2">
    <source>
        <dbReference type="ARBA" id="ARBA00023125"/>
    </source>
</evidence>
<evidence type="ECO:0000256" key="1">
    <source>
        <dbReference type="ARBA" id="ARBA00023015"/>
    </source>
</evidence>
<evidence type="ECO:0000313" key="7">
    <source>
        <dbReference type="EMBL" id="SFU44685.1"/>
    </source>
</evidence>
<evidence type="ECO:0000256" key="4">
    <source>
        <dbReference type="ARBA" id="ARBA00023163"/>
    </source>
</evidence>
<dbReference type="PROSITE" id="PS00041">
    <property type="entry name" value="HTH_ARAC_FAMILY_1"/>
    <property type="match status" value="1"/>
</dbReference>
<keyword evidence="1" id="KW-0805">Transcription regulation</keyword>
<gene>
    <name evidence="7" type="ORF">SAMN05421784_10759</name>
</gene>
<dbReference type="SUPFAM" id="SSF46689">
    <property type="entry name" value="Homeodomain-like"/>
    <property type="match status" value="2"/>
</dbReference>
<organism evidence="7 8">
    <name type="scientific">Xenorhabdus koppenhoeferi</name>
    <dbReference type="NCBI Taxonomy" id="351659"/>
    <lineage>
        <taxon>Bacteria</taxon>
        <taxon>Pseudomonadati</taxon>
        <taxon>Pseudomonadota</taxon>
        <taxon>Gammaproteobacteria</taxon>
        <taxon>Enterobacterales</taxon>
        <taxon>Morganellaceae</taxon>
        <taxon>Xenorhabdus</taxon>
    </lineage>
</organism>
<dbReference type="GO" id="GO:0003700">
    <property type="term" value="F:DNA-binding transcription factor activity"/>
    <property type="evidence" value="ECO:0007669"/>
    <property type="project" value="InterPro"/>
</dbReference>
<dbReference type="PROSITE" id="PS01124">
    <property type="entry name" value="HTH_ARAC_FAMILY_2"/>
    <property type="match status" value="1"/>
</dbReference>
<evidence type="ECO:0000256" key="3">
    <source>
        <dbReference type="ARBA" id="ARBA00023159"/>
    </source>
</evidence>
<dbReference type="PANTHER" id="PTHR46796">
    <property type="entry name" value="HTH-TYPE TRANSCRIPTIONAL ACTIVATOR RHAS-RELATED"/>
    <property type="match status" value="1"/>
</dbReference>
<dbReference type="InterPro" id="IPR020449">
    <property type="entry name" value="Tscrpt_reg_AraC-type_HTH"/>
</dbReference>
<keyword evidence="2" id="KW-0238">DNA-binding</keyword>
<protein>
    <recommendedName>
        <fullName evidence="5">Arabinose operon regulatory protein</fullName>
    </recommendedName>
</protein>
<dbReference type="AlphaFoldDB" id="A0A1I7G899"/>
<dbReference type="InterPro" id="IPR003313">
    <property type="entry name" value="AraC-bd"/>
</dbReference>
<dbReference type="InterPro" id="IPR018062">
    <property type="entry name" value="HTH_AraC-typ_CS"/>
</dbReference>
<dbReference type="Pfam" id="PF02311">
    <property type="entry name" value="AraC_binding"/>
    <property type="match status" value="1"/>
</dbReference>
<evidence type="ECO:0000313" key="8">
    <source>
        <dbReference type="Proteomes" id="UP000242496"/>
    </source>
</evidence>
<dbReference type="Proteomes" id="UP000242496">
    <property type="component" value="Unassembled WGS sequence"/>
</dbReference>
<keyword evidence="4" id="KW-0804">Transcription</keyword>
<dbReference type="Gene3D" id="1.10.10.60">
    <property type="entry name" value="Homeodomain-like"/>
    <property type="match status" value="2"/>
</dbReference>
<dbReference type="SUPFAM" id="SSF51215">
    <property type="entry name" value="Regulatory protein AraC"/>
    <property type="match status" value="1"/>
</dbReference>
<dbReference type="InterPro" id="IPR018060">
    <property type="entry name" value="HTH_AraC"/>
</dbReference>
<dbReference type="InterPro" id="IPR037923">
    <property type="entry name" value="HTH-like"/>
</dbReference>
<dbReference type="GO" id="GO:0043565">
    <property type="term" value="F:sequence-specific DNA binding"/>
    <property type="evidence" value="ECO:0007669"/>
    <property type="project" value="InterPro"/>
</dbReference>
<dbReference type="PANTHER" id="PTHR46796:SF2">
    <property type="entry name" value="TRANSCRIPTIONAL REGULATORY PROTEIN"/>
    <property type="match status" value="1"/>
</dbReference>
<keyword evidence="8" id="KW-1185">Reference proteome</keyword>
<dbReference type="STRING" id="351659.SAMN05421784_10759"/>
<dbReference type="RefSeq" id="WP_092549131.1">
    <property type="nucleotide sequence ID" value="NZ_CAWRBG010000055.1"/>
</dbReference>
<dbReference type="EMBL" id="FPBJ01000007">
    <property type="protein sequence ID" value="SFU44685.1"/>
    <property type="molecule type" value="Genomic_DNA"/>
</dbReference>
<reference evidence="8" key="1">
    <citation type="submission" date="2016-10" db="EMBL/GenBank/DDBJ databases">
        <authorList>
            <person name="Varghese N."/>
            <person name="Submissions S."/>
        </authorList>
    </citation>
    <scope>NUCLEOTIDE SEQUENCE [LARGE SCALE GENOMIC DNA]</scope>
    <source>
        <strain evidence="8">DSM 18168</strain>
    </source>
</reference>
<dbReference type="InterPro" id="IPR009057">
    <property type="entry name" value="Homeodomain-like_sf"/>
</dbReference>
<accession>A0A1I7G899</accession>
<dbReference type="OrthoDB" id="9809338at2"/>
<feature type="domain" description="HTH araC/xylS-type" evidence="6">
    <location>
        <begin position="179"/>
        <end position="276"/>
    </location>
</feature>
<evidence type="ECO:0000259" key="6">
    <source>
        <dbReference type="PROSITE" id="PS01124"/>
    </source>
</evidence>
<dbReference type="InterPro" id="IPR050204">
    <property type="entry name" value="AraC_XylS_family_regulators"/>
</dbReference>